<proteinExistence type="predicted"/>
<dbReference type="OrthoDB" id="1488345at2"/>
<evidence type="ECO:0000313" key="3">
    <source>
        <dbReference type="Proteomes" id="UP000249016"/>
    </source>
</evidence>
<dbReference type="InterPro" id="IPR013517">
    <property type="entry name" value="FG-GAP"/>
</dbReference>
<reference evidence="2 3" key="1">
    <citation type="submission" date="2018-06" db="EMBL/GenBank/DDBJ databases">
        <title>Spirosoma sp. HMF3257 Genome sequencing and assembly.</title>
        <authorList>
            <person name="Kang H."/>
            <person name="Cha I."/>
            <person name="Kim H."/>
            <person name="Kang J."/>
            <person name="Joh K."/>
        </authorList>
    </citation>
    <scope>NUCLEOTIDE SEQUENCE [LARGE SCALE GENOMIC DNA]</scope>
    <source>
        <strain evidence="2 3">HMF3257</strain>
    </source>
</reference>
<sequence>MVIGDYNNDGWIDLALASSGALDFRILTNNGNGTLTAAPTQLLANGGSYITANDFNADGLLDIAAIDFVQSVAAVKIFKNIGNATFTALASYSVTQGPTVVSSGDLNGDNRPDLVVGSFYNNAFDIFLNTGNGQFTLLHTETKVSSPRAILIQDVNGDQKPDLILTHWEEFTISVWINNGNGTFQKGIYYATGNSPGEASLADIDGDGLPDLAISNKNNNTISILRNKGQGHFGSASIVATPLPV</sequence>
<organism evidence="2 3">
    <name type="scientific">Spirosoma telluris</name>
    <dbReference type="NCBI Taxonomy" id="2183553"/>
    <lineage>
        <taxon>Bacteria</taxon>
        <taxon>Pseudomonadati</taxon>
        <taxon>Bacteroidota</taxon>
        <taxon>Cytophagia</taxon>
        <taxon>Cytophagales</taxon>
        <taxon>Cytophagaceae</taxon>
        <taxon>Spirosoma</taxon>
    </lineage>
</organism>
<dbReference type="Pfam" id="PF01839">
    <property type="entry name" value="FG-GAP"/>
    <property type="match status" value="1"/>
</dbReference>
<dbReference type="Proteomes" id="UP000249016">
    <property type="component" value="Unassembled WGS sequence"/>
</dbReference>
<dbReference type="PANTHER" id="PTHR45460">
    <property type="entry name" value="SIMILAR TO CYSTEINE PROTEINASE"/>
    <property type="match status" value="1"/>
</dbReference>
<accession>A0A327ND09</accession>
<comment type="caution">
    <text evidence="2">The sequence shown here is derived from an EMBL/GenBank/DDBJ whole genome shotgun (WGS) entry which is preliminary data.</text>
</comment>
<name>A0A327ND09_9BACT</name>
<evidence type="ECO:0000256" key="1">
    <source>
        <dbReference type="ARBA" id="ARBA00022729"/>
    </source>
</evidence>
<dbReference type="InterPro" id="IPR028994">
    <property type="entry name" value="Integrin_alpha_N"/>
</dbReference>
<keyword evidence="1" id="KW-0732">Signal</keyword>
<gene>
    <name evidence="2" type="ORF">HMF3257_38690</name>
</gene>
<evidence type="ECO:0000313" key="2">
    <source>
        <dbReference type="EMBL" id="RAI72845.1"/>
    </source>
</evidence>
<protein>
    <recommendedName>
        <fullName evidence="4">VCBS repeat-containing protein</fullName>
    </recommendedName>
</protein>
<dbReference type="EMBL" id="QLII01000004">
    <property type="protein sequence ID" value="RAI72845.1"/>
    <property type="molecule type" value="Genomic_DNA"/>
</dbReference>
<dbReference type="RefSeq" id="WP_111351296.1">
    <property type="nucleotide sequence ID" value="NZ_QLII01000004.1"/>
</dbReference>
<dbReference type="PANTHER" id="PTHR45460:SF2">
    <property type="entry name" value="ALPHA 1,3 GLUCANASE, GH71 FAMILY (EUROFUNG)"/>
    <property type="match status" value="1"/>
</dbReference>
<dbReference type="SUPFAM" id="SSF69318">
    <property type="entry name" value="Integrin alpha N-terminal domain"/>
    <property type="match status" value="1"/>
</dbReference>
<keyword evidence="3" id="KW-1185">Reference proteome</keyword>
<dbReference type="Pfam" id="PF13517">
    <property type="entry name" value="FG-GAP_3"/>
    <property type="match status" value="2"/>
</dbReference>
<evidence type="ECO:0008006" key="4">
    <source>
        <dbReference type="Google" id="ProtNLM"/>
    </source>
</evidence>
<dbReference type="Gene3D" id="2.30.30.100">
    <property type="match status" value="2"/>
</dbReference>
<dbReference type="AlphaFoldDB" id="A0A327ND09"/>
<dbReference type="Gene3D" id="2.130.10.130">
    <property type="entry name" value="Integrin alpha, N-terminal"/>
    <property type="match status" value="1"/>
</dbReference>